<dbReference type="InterPro" id="IPR013106">
    <property type="entry name" value="Ig_V-set"/>
</dbReference>
<dbReference type="InterPro" id="IPR007110">
    <property type="entry name" value="Ig-like_dom"/>
</dbReference>
<feature type="compositionally biased region" description="Basic residues" evidence="7">
    <location>
        <begin position="169"/>
        <end position="185"/>
    </location>
</feature>
<dbReference type="GO" id="GO:0009897">
    <property type="term" value="C:external side of plasma membrane"/>
    <property type="evidence" value="ECO:0007669"/>
    <property type="project" value="TreeGrafter"/>
</dbReference>
<dbReference type="InterPro" id="IPR003599">
    <property type="entry name" value="Ig_sub"/>
</dbReference>
<keyword evidence="3" id="KW-0472">Membrane</keyword>
<feature type="region of interest" description="Disordered" evidence="7">
    <location>
        <begin position="217"/>
        <end position="236"/>
    </location>
</feature>
<dbReference type="Gene3D" id="2.60.40.10">
    <property type="entry name" value="Immunoglobulins"/>
    <property type="match status" value="1"/>
</dbReference>
<proteinExistence type="predicted"/>
<dbReference type="Ensembl" id="ENSCLMT00005042874.1">
    <property type="protein sequence ID" value="ENSCLMP00005041359.1"/>
    <property type="gene ID" value="ENSCLMG00005019382.1"/>
</dbReference>
<dbReference type="SUPFAM" id="SSF48726">
    <property type="entry name" value="Immunoglobulin"/>
    <property type="match status" value="1"/>
</dbReference>
<keyword evidence="2 8" id="KW-0732">Signal</keyword>
<dbReference type="AlphaFoldDB" id="A0A8C3AEY9"/>
<dbReference type="InterPro" id="IPR036179">
    <property type="entry name" value="Ig-like_dom_sf"/>
</dbReference>
<dbReference type="GeneTree" id="ENSGT01120000272287"/>
<organism evidence="10 11">
    <name type="scientific">Cyclopterus lumpus</name>
    <name type="common">Lumpsucker</name>
    <dbReference type="NCBI Taxonomy" id="8103"/>
    <lineage>
        <taxon>Eukaryota</taxon>
        <taxon>Metazoa</taxon>
        <taxon>Chordata</taxon>
        <taxon>Craniata</taxon>
        <taxon>Vertebrata</taxon>
        <taxon>Euteleostomi</taxon>
        <taxon>Actinopterygii</taxon>
        <taxon>Neopterygii</taxon>
        <taxon>Teleostei</taxon>
        <taxon>Neoteleostei</taxon>
        <taxon>Acanthomorphata</taxon>
        <taxon>Eupercaria</taxon>
        <taxon>Perciformes</taxon>
        <taxon>Cottioidei</taxon>
        <taxon>Cottales</taxon>
        <taxon>Cyclopteridae</taxon>
        <taxon>Cyclopterus</taxon>
    </lineage>
</organism>
<dbReference type="FunFam" id="2.60.40.10:FF:000142">
    <property type="entry name" value="V-set domain-containing T-cell activation inhibitor 1"/>
    <property type="match status" value="1"/>
</dbReference>
<evidence type="ECO:0000256" key="8">
    <source>
        <dbReference type="SAM" id="SignalP"/>
    </source>
</evidence>
<name>A0A8C3AEY9_CYCLU</name>
<dbReference type="GO" id="GO:1903037">
    <property type="term" value="P:regulation of leukocyte cell-cell adhesion"/>
    <property type="evidence" value="ECO:0007669"/>
    <property type="project" value="UniProtKB-ARBA"/>
</dbReference>
<evidence type="ECO:0000256" key="3">
    <source>
        <dbReference type="ARBA" id="ARBA00023136"/>
    </source>
</evidence>
<keyword evidence="5" id="KW-0325">Glycoprotein</keyword>
<accession>A0A8C3AEY9</accession>
<dbReference type="InterPro" id="IPR050504">
    <property type="entry name" value="IgSF_BTN/MOG"/>
</dbReference>
<dbReference type="GO" id="GO:0050852">
    <property type="term" value="P:T cell receptor signaling pathway"/>
    <property type="evidence" value="ECO:0007669"/>
    <property type="project" value="TreeGrafter"/>
</dbReference>
<dbReference type="PROSITE" id="PS50835">
    <property type="entry name" value="IG_LIKE"/>
    <property type="match status" value="1"/>
</dbReference>
<evidence type="ECO:0000256" key="2">
    <source>
        <dbReference type="ARBA" id="ARBA00022729"/>
    </source>
</evidence>
<keyword evidence="4" id="KW-1015">Disulfide bond</keyword>
<evidence type="ECO:0000256" key="5">
    <source>
        <dbReference type="ARBA" id="ARBA00023180"/>
    </source>
</evidence>
<dbReference type="PANTHER" id="PTHR24100:SF151">
    <property type="entry name" value="ICOS LIGAND"/>
    <property type="match status" value="1"/>
</dbReference>
<feature type="region of interest" description="Disordered" evidence="7">
    <location>
        <begin position="162"/>
        <end position="198"/>
    </location>
</feature>
<evidence type="ECO:0000259" key="9">
    <source>
        <dbReference type="PROSITE" id="PS50835"/>
    </source>
</evidence>
<evidence type="ECO:0000313" key="11">
    <source>
        <dbReference type="Proteomes" id="UP000694565"/>
    </source>
</evidence>
<dbReference type="Pfam" id="PF07686">
    <property type="entry name" value="V-set"/>
    <property type="match status" value="1"/>
</dbReference>
<evidence type="ECO:0000256" key="7">
    <source>
        <dbReference type="SAM" id="MobiDB-lite"/>
    </source>
</evidence>
<evidence type="ECO:0000256" key="1">
    <source>
        <dbReference type="ARBA" id="ARBA00004370"/>
    </source>
</evidence>
<keyword evidence="11" id="KW-1185">Reference proteome</keyword>
<feature type="domain" description="Ig-like" evidence="9">
    <location>
        <begin position="12"/>
        <end position="113"/>
    </location>
</feature>
<dbReference type="Proteomes" id="UP000694565">
    <property type="component" value="Unplaced"/>
</dbReference>
<dbReference type="SMART" id="SM00409">
    <property type="entry name" value="IG"/>
    <property type="match status" value="1"/>
</dbReference>
<reference evidence="10" key="1">
    <citation type="submission" date="2025-08" db="UniProtKB">
        <authorList>
            <consortium name="Ensembl"/>
        </authorList>
    </citation>
    <scope>IDENTIFICATION</scope>
</reference>
<evidence type="ECO:0000313" key="10">
    <source>
        <dbReference type="Ensembl" id="ENSCLMP00005041359.1"/>
    </source>
</evidence>
<dbReference type="GO" id="GO:0005102">
    <property type="term" value="F:signaling receptor binding"/>
    <property type="evidence" value="ECO:0007669"/>
    <property type="project" value="TreeGrafter"/>
</dbReference>
<feature type="signal peptide" evidence="8">
    <location>
        <begin position="1"/>
        <end position="21"/>
    </location>
</feature>
<dbReference type="PANTHER" id="PTHR24100">
    <property type="entry name" value="BUTYROPHILIN"/>
    <property type="match status" value="1"/>
</dbReference>
<evidence type="ECO:0000256" key="6">
    <source>
        <dbReference type="ARBA" id="ARBA00023319"/>
    </source>
</evidence>
<dbReference type="GO" id="GO:0050863">
    <property type="term" value="P:regulation of T cell activation"/>
    <property type="evidence" value="ECO:0007669"/>
    <property type="project" value="UniProtKB-ARBA"/>
</dbReference>
<reference evidence="10" key="2">
    <citation type="submission" date="2025-09" db="UniProtKB">
        <authorList>
            <consortium name="Ensembl"/>
        </authorList>
    </citation>
    <scope>IDENTIFICATION</scope>
</reference>
<sequence>RVCVRVRVPVMPGLLFLAAYASRDTSVEVWASVGDTVILPCQLDLAGENDPSVEWSKNMSIAFRYRAGCETFEEKDPVFSYRTSLFMEELKDGNVSLRLSDVRLSDAGTYKCRKWRAPQDTIVLFVGAVSEPKLSLVQGVAVTVQCEAACWSPLPVVTFQDAQGNDGSHRRHASRSRTGHLRQSPRGRSSYWTQTQTPRPLCPKLPSWPVSFPHPPPCQPHCPSTRHPPPAHIFPS</sequence>
<comment type="subcellular location">
    <subcellularLocation>
        <location evidence="1">Membrane</location>
    </subcellularLocation>
</comment>
<feature type="chain" id="PRO_5034238808" description="Ig-like domain-containing protein" evidence="8">
    <location>
        <begin position="22"/>
        <end position="236"/>
    </location>
</feature>
<dbReference type="GO" id="GO:0001817">
    <property type="term" value="P:regulation of cytokine production"/>
    <property type="evidence" value="ECO:0007669"/>
    <property type="project" value="TreeGrafter"/>
</dbReference>
<protein>
    <recommendedName>
        <fullName evidence="9">Ig-like domain-containing protein</fullName>
    </recommendedName>
</protein>
<dbReference type="InterPro" id="IPR013783">
    <property type="entry name" value="Ig-like_fold"/>
</dbReference>
<feature type="compositionally biased region" description="Polar residues" evidence="7">
    <location>
        <begin position="186"/>
        <end position="198"/>
    </location>
</feature>
<keyword evidence="6" id="KW-0393">Immunoglobulin domain</keyword>
<evidence type="ECO:0000256" key="4">
    <source>
        <dbReference type="ARBA" id="ARBA00023157"/>
    </source>
</evidence>